<evidence type="ECO:0000313" key="1">
    <source>
        <dbReference type="EMBL" id="MEN7551027.1"/>
    </source>
</evidence>
<dbReference type="RefSeq" id="WP_346823809.1">
    <property type="nucleotide sequence ID" value="NZ_JBDKWZ010000018.1"/>
</dbReference>
<reference evidence="1 2" key="1">
    <citation type="submission" date="2024-04" db="EMBL/GenBank/DDBJ databases">
        <title>Novel genus in family Flammeovirgaceae.</title>
        <authorList>
            <person name="Nguyen T.H."/>
            <person name="Vuong T.Q."/>
            <person name="Le H."/>
            <person name="Kim S.-G."/>
        </authorList>
    </citation>
    <scope>NUCLEOTIDE SEQUENCE [LARGE SCALE GENOMIC DNA]</scope>
    <source>
        <strain evidence="1 2">JCM 23209</strain>
    </source>
</reference>
<sequence>MNFEEFSNSLASPFPPHKLSQALKALWYDAKGDWDTAHDMAQEDSGNEAAWVHAYLHRKEGDLSNANYWYQRAGQTMSSHSLKEEWVIVARTLLEKCN</sequence>
<keyword evidence="2" id="KW-1185">Reference proteome</keyword>
<evidence type="ECO:0000313" key="2">
    <source>
        <dbReference type="Proteomes" id="UP001403385"/>
    </source>
</evidence>
<name>A0AAW9S4D6_9BACT</name>
<protein>
    <submittedName>
        <fullName evidence="1">Uncharacterized protein</fullName>
    </submittedName>
</protein>
<organism evidence="1 2">
    <name type="scientific">Rapidithrix thailandica</name>
    <dbReference type="NCBI Taxonomy" id="413964"/>
    <lineage>
        <taxon>Bacteria</taxon>
        <taxon>Pseudomonadati</taxon>
        <taxon>Bacteroidota</taxon>
        <taxon>Cytophagia</taxon>
        <taxon>Cytophagales</taxon>
        <taxon>Flammeovirgaceae</taxon>
        <taxon>Rapidithrix</taxon>
    </lineage>
</organism>
<comment type="caution">
    <text evidence="1">The sequence shown here is derived from an EMBL/GenBank/DDBJ whole genome shotgun (WGS) entry which is preliminary data.</text>
</comment>
<accession>A0AAW9S4D6</accession>
<dbReference type="AlphaFoldDB" id="A0AAW9S4D6"/>
<gene>
    <name evidence="1" type="ORF">AAG747_24110</name>
</gene>
<dbReference type="EMBL" id="JBDKWZ010000018">
    <property type="protein sequence ID" value="MEN7551027.1"/>
    <property type="molecule type" value="Genomic_DNA"/>
</dbReference>
<proteinExistence type="predicted"/>
<dbReference type="Proteomes" id="UP001403385">
    <property type="component" value="Unassembled WGS sequence"/>
</dbReference>